<dbReference type="EMBL" id="JAPOHD010000062">
    <property type="protein sequence ID" value="MCY1722703.1"/>
    <property type="molecule type" value="Genomic_DNA"/>
</dbReference>
<dbReference type="AlphaFoldDB" id="A0A9X3F8X9"/>
<comment type="caution">
    <text evidence="1">The sequence shown here is derived from an EMBL/GenBank/DDBJ whole genome shotgun (WGS) entry which is preliminary data.</text>
</comment>
<reference evidence="1" key="1">
    <citation type="submission" date="2022-11" db="EMBL/GenBank/DDBJ databases">
        <title>Marilongibacter aestuarii gen. nov., sp. nov., isolated from tidal flat sediment.</title>
        <authorList>
            <person name="Jiayan W."/>
        </authorList>
    </citation>
    <scope>NUCLEOTIDE SEQUENCE</scope>
    <source>
        <strain evidence="1">Z1-6</strain>
    </source>
</reference>
<dbReference type="RefSeq" id="WP_343335028.1">
    <property type="nucleotide sequence ID" value="NZ_JAPOHD010000062.1"/>
</dbReference>
<keyword evidence="2" id="KW-1185">Reference proteome</keyword>
<evidence type="ECO:0000313" key="1">
    <source>
        <dbReference type="EMBL" id="MCY1722703.1"/>
    </source>
</evidence>
<sequence>MDDLIVIILTLAVAVIGVINQQKKKKAAQNPAGKVTKQPTDFWDMIMDAQNEQAENVPEYVEPQTEFEEYKEPEDKIEYQFVPSSEGITEIENETKVISKKKLQATVDGEEFSLRKAVIYNEILQRKYT</sequence>
<name>A0A9X3F8X9_9BACT</name>
<accession>A0A9X3F8X9</accession>
<evidence type="ECO:0000313" key="2">
    <source>
        <dbReference type="Proteomes" id="UP001145087"/>
    </source>
</evidence>
<dbReference type="Proteomes" id="UP001145087">
    <property type="component" value="Unassembled WGS sequence"/>
</dbReference>
<proteinExistence type="predicted"/>
<protein>
    <submittedName>
        <fullName evidence="1">Uncharacterized protein</fullName>
    </submittedName>
</protein>
<organism evidence="1 2">
    <name type="scientific">Draconibacterium aestuarii</name>
    <dbReference type="NCBI Taxonomy" id="2998507"/>
    <lineage>
        <taxon>Bacteria</taxon>
        <taxon>Pseudomonadati</taxon>
        <taxon>Bacteroidota</taxon>
        <taxon>Bacteroidia</taxon>
        <taxon>Marinilabiliales</taxon>
        <taxon>Prolixibacteraceae</taxon>
        <taxon>Draconibacterium</taxon>
    </lineage>
</organism>
<gene>
    <name evidence="1" type="ORF">OU798_20305</name>
</gene>